<keyword evidence="1" id="KW-0472">Membrane</keyword>
<proteinExistence type="predicted"/>
<dbReference type="Proteomes" id="UP000577891">
    <property type="component" value="Unassembled WGS sequence"/>
</dbReference>
<dbReference type="AlphaFoldDB" id="A0A7W4IZ28"/>
<gene>
    <name evidence="2" type="ORF">HLH35_06255</name>
</gene>
<organism evidence="2 3">
    <name type="scientific">Gluconacetobacter asukensis</name>
    <dbReference type="NCBI Taxonomy" id="1017181"/>
    <lineage>
        <taxon>Bacteria</taxon>
        <taxon>Pseudomonadati</taxon>
        <taxon>Pseudomonadota</taxon>
        <taxon>Alphaproteobacteria</taxon>
        <taxon>Acetobacterales</taxon>
        <taxon>Acetobacteraceae</taxon>
        <taxon>Gluconacetobacter</taxon>
    </lineage>
</organism>
<evidence type="ECO:0000256" key="1">
    <source>
        <dbReference type="SAM" id="Phobius"/>
    </source>
</evidence>
<keyword evidence="3" id="KW-1185">Reference proteome</keyword>
<sequence length="148" mass="16037">MPHPPRPGLSSTRLVLLMSATIAAGVILRKAPLGLPFPVTKWGGSWLWGMMIWCAVAIPSNGRYPLRTACAAIVLATLTECLKRLHAPALDHVRSGPLGSFLLGHHFAVADLAVYALAIASTAFLASRHDHIRARTDAPRHDGRCHRR</sequence>
<dbReference type="InterPro" id="IPR021257">
    <property type="entry name" value="DUF2809"/>
</dbReference>
<evidence type="ECO:0000313" key="2">
    <source>
        <dbReference type="EMBL" id="MBB2171725.1"/>
    </source>
</evidence>
<keyword evidence="1" id="KW-0812">Transmembrane</keyword>
<evidence type="ECO:0000313" key="3">
    <source>
        <dbReference type="Proteomes" id="UP000577891"/>
    </source>
</evidence>
<feature type="transmembrane region" description="Helical" evidence="1">
    <location>
        <begin position="107"/>
        <end position="126"/>
    </location>
</feature>
<accession>A0A7W4IZ28</accession>
<comment type="caution">
    <text evidence="2">The sequence shown here is derived from an EMBL/GenBank/DDBJ whole genome shotgun (WGS) entry which is preliminary data.</text>
</comment>
<reference evidence="2 3" key="1">
    <citation type="submission" date="2020-04" db="EMBL/GenBank/DDBJ databases">
        <title>Description of novel Gluconacetobacter.</title>
        <authorList>
            <person name="Sombolestani A."/>
        </authorList>
    </citation>
    <scope>NUCLEOTIDE SEQUENCE [LARGE SCALE GENOMIC DNA]</scope>
    <source>
        <strain evidence="2 3">LMG 27724</strain>
    </source>
</reference>
<keyword evidence="1" id="KW-1133">Transmembrane helix</keyword>
<protein>
    <submittedName>
        <fullName evidence="2">DUF2809 domain-containing protein</fullName>
    </submittedName>
</protein>
<dbReference type="Pfam" id="PF10990">
    <property type="entry name" value="DUF2809"/>
    <property type="match status" value="1"/>
</dbReference>
<dbReference type="EMBL" id="JABEQE010000004">
    <property type="protein sequence ID" value="MBB2171725.1"/>
    <property type="molecule type" value="Genomic_DNA"/>
</dbReference>
<feature type="transmembrane region" description="Helical" evidence="1">
    <location>
        <begin position="45"/>
        <end position="62"/>
    </location>
</feature>
<name>A0A7W4IZ28_9PROT</name>
<dbReference type="RefSeq" id="WP_182978329.1">
    <property type="nucleotide sequence ID" value="NZ_BAABGB010000013.1"/>
</dbReference>